<dbReference type="OrthoDB" id="660780at2"/>
<dbReference type="Proteomes" id="UP000242687">
    <property type="component" value="Unassembled WGS sequence"/>
</dbReference>
<dbReference type="RefSeq" id="WP_100342688.1">
    <property type="nucleotide sequence ID" value="NZ_PGFJ01000002.1"/>
</dbReference>
<organism evidence="2 3">
    <name type="scientific">Mucilaginibacter auburnensis</name>
    <dbReference type="NCBI Taxonomy" id="1457233"/>
    <lineage>
        <taxon>Bacteria</taxon>
        <taxon>Pseudomonadati</taxon>
        <taxon>Bacteroidota</taxon>
        <taxon>Sphingobacteriia</taxon>
        <taxon>Sphingobacteriales</taxon>
        <taxon>Sphingobacteriaceae</taxon>
        <taxon>Mucilaginibacter</taxon>
    </lineage>
</organism>
<evidence type="ECO:0000313" key="3">
    <source>
        <dbReference type="Proteomes" id="UP000242687"/>
    </source>
</evidence>
<keyword evidence="1" id="KW-0472">Membrane</keyword>
<feature type="transmembrane region" description="Helical" evidence="1">
    <location>
        <begin position="98"/>
        <end position="114"/>
    </location>
</feature>
<accession>A0A2H9VQ17</accession>
<proteinExistence type="predicted"/>
<feature type="transmembrane region" description="Helical" evidence="1">
    <location>
        <begin position="62"/>
        <end position="86"/>
    </location>
</feature>
<feature type="transmembrane region" description="Helical" evidence="1">
    <location>
        <begin position="38"/>
        <end position="55"/>
    </location>
</feature>
<comment type="caution">
    <text evidence="2">The sequence shown here is derived from an EMBL/GenBank/DDBJ whole genome shotgun (WGS) entry which is preliminary data.</text>
</comment>
<evidence type="ECO:0000313" key="2">
    <source>
        <dbReference type="EMBL" id="PJJ80402.1"/>
    </source>
</evidence>
<keyword evidence="1" id="KW-0812">Transmembrane</keyword>
<name>A0A2H9VQ17_9SPHI</name>
<sequence>MVNKQKLAHPAFILAVFLLLLNDWLLKQTFGNSLTGKLSDVTGLFAFPFFFAALFTRFTKTAYLLTLVGFLFWKTPFVQPLILVLNNLGLPVHRVVDYTDYLALIVLPLSYYTFSKAGSHFLKPLLLNLLACIALLTFGATSMPPGKYTQWGAINKTYAFPFSKRELVSRINALQLEYVRDMDKYLHFQNEGLIFNSKNNTFYYSSKYNDNLDTIARILDYKLINEKDTIRLRTTHADIIIEGDSTSSQLKLIALKRYVRKTEKSDPQQKSVQLFEKWVIKKINRYSR</sequence>
<feature type="transmembrane region" description="Helical" evidence="1">
    <location>
        <begin position="7"/>
        <end position="26"/>
    </location>
</feature>
<gene>
    <name evidence="2" type="ORF">CLV57_3553</name>
</gene>
<keyword evidence="3" id="KW-1185">Reference proteome</keyword>
<feature type="transmembrane region" description="Helical" evidence="1">
    <location>
        <begin position="121"/>
        <end position="140"/>
    </location>
</feature>
<evidence type="ECO:0000256" key="1">
    <source>
        <dbReference type="SAM" id="Phobius"/>
    </source>
</evidence>
<dbReference type="AlphaFoldDB" id="A0A2H9VQ17"/>
<protein>
    <submittedName>
        <fullName evidence="2">Uncharacterized protein</fullName>
    </submittedName>
</protein>
<keyword evidence="1" id="KW-1133">Transmembrane helix</keyword>
<reference evidence="2 3" key="1">
    <citation type="submission" date="2017-11" db="EMBL/GenBank/DDBJ databases">
        <title>Genomic Encyclopedia of Archaeal and Bacterial Type Strains, Phase II (KMG-II): From Individual Species to Whole Genera.</title>
        <authorList>
            <person name="Goeker M."/>
        </authorList>
    </citation>
    <scope>NUCLEOTIDE SEQUENCE [LARGE SCALE GENOMIC DNA]</scope>
    <source>
        <strain evidence="2 3">DSM 28175</strain>
    </source>
</reference>
<dbReference type="EMBL" id="PGFJ01000002">
    <property type="protein sequence ID" value="PJJ80402.1"/>
    <property type="molecule type" value="Genomic_DNA"/>
</dbReference>